<organism evidence="7">
    <name type="scientific">Eucalyptus grandis</name>
    <name type="common">Flooded gum</name>
    <dbReference type="NCBI Taxonomy" id="71139"/>
    <lineage>
        <taxon>Eukaryota</taxon>
        <taxon>Viridiplantae</taxon>
        <taxon>Streptophyta</taxon>
        <taxon>Embryophyta</taxon>
        <taxon>Tracheophyta</taxon>
        <taxon>Spermatophyta</taxon>
        <taxon>Magnoliopsida</taxon>
        <taxon>eudicotyledons</taxon>
        <taxon>Gunneridae</taxon>
        <taxon>Pentapetalae</taxon>
        <taxon>rosids</taxon>
        <taxon>malvids</taxon>
        <taxon>Myrtales</taxon>
        <taxon>Myrtaceae</taxon>
        <taxon>Myrtoideae</taxon>
        <taxon>Eucalypteae</taxon>
        <taxon>Eucalyptus</taxon>
    </lineage>
</organism>
<keyword evidence="4" id="KW-0418">Kinase</keyword>
<keyword evidence="2" id="KW-0808">Transferase</keyword>
<evidence type="ECO:0000313" key="7">
    <source>
        <dbReference type="EMBL" id="KCW74877.1"/>
    </source>
</evidence>
<reference evidence="7" key="1">
    <citation type="submission" date="2013-07" db="EMBL/GenBank/DDBJ databases">
        <title>The genome of Eucalyptus grandis.</title>
        <authorList>
            <person name="Schmutz J."/>
            <person name="Hayes R."/>
            <person name="Myburg A."/>
            <person name="Tuskan G."/>
            <person name="Grattapaglia D."/>
            <person name="Rokhsar D.S."/>
        </authorList>
    </citation>
    <scope>NUCLEOTIDE SEQUENCE</scope>
    <source>
        <tissue evidence="7">Leaf extractions</tissue>
    </source>
</reference>
<evidence type="ECO:0000256" key="2">
    <source>
        <dbReference type="ARBA" id="ARBA00022679"/>
    </source>
</evidence>
<dbReference type="PANTHER" id="PTHR27002">
    <property type="entry name" value="RECEPTOR-LIKE SERINE/THREONINE-PROTEIN KINASE SD1-8"/>
    <property type="match status" value="1"/>
</dbReference>
<name>A0A059C939_EUCGR</name>
<dbReference type="OMA" id="KNTAWEL"/>
<protein>
    <recommendedName>
        <fullName evidence="6">Serine-threonine/tyrosine-protein kinase catalytic domain-containing protein</fullName>
    </recommendedName>
</protein>
<dbReference type="Gramene" id="KCW74877">
    <property type="protein sequence ID" value="KCW74877"/>
    <property type="gene ID" value="EUGRSUZ_E03617"/>
</dbReference>
<dbReference type="SUPFAM" id="SSF56112">
    <property type="entry name" value="Protein kinase-like (PK-like)"/>
    <property type="match status" value="1"/>
</dbReference>
<dbReference type="AlphaFoldDB" id="A0A059C939"/>
<evidence type="ECO:0000256" key="4">
    <source>
        <dbReference type="ARBA" id="ARBA00022777"/>
    </source>
</evidence>
<proteinExistence type="predicted"/>
<keyword evidence="5" id="KW-0067">ATP-binding</keyword>
<dbReference type="InterPro" id="IPR011009">
    <property type="entry name" value="Kinase-like_dom_sf"/>
</dbReference>
<evidence type="ECO:0000256" key="3">
    <source>
        <dbReference type="ARBA" id="ARBA00022741"/>
    </source>
</evidence>
<keyword evidence="3" id="KW-0547">Nucleotide-binding</keyword>
<dbReference type="Pfam" id="PF07714">
    <property type="entry name" value="PK_Tyr_Ser-Thr"/>
    <property type="match status" value="1"/>
</dbReference>
<gene>
    <name evidence="7" type="ORF">EUGRSUZ_E03617</name>
</gene>
<sequence length="114" mass="13345">MSPEYAIDGIFSTKSDVFSFGVLVLEIMSGWRNRELLHHDHNLNLLGHQWKLWHQWRAIELIDKQMEDSFPMSEVIRCIQIGLLCVQQSPEQRPIMLSVLLMLDSEITSLRQPK</sequence>
<dbReference type="InterPro" id="IPR001245">
    <property type="entry name" value="Ser-Thr/Tyr_kinase_cat_dom"/>
</dbReference>
<evidence type="ECO:0000256" key="1">
    <source>
        <dbReference type="ARBA" id="ARBA00022527"/>
    </source>
</evidence>
<evidence type="ECO:0000256" key="5">
    <source>
        <dbReference type="ARBA" id="ARBA00022840"/>
    </source>
</evidence>
<dbReference type="InParanoid" id="A0A059C939"/>
<dbReference type="PANTHER" id="PTHR27002:SF566">
    <property type="entry name" value="RECEPTOR-LIKE SERINE_THREONINE-PROTEIN KINASE"/>
    <property type="match status" value="1"/>
</dbReference>
<dbReference type="STRING" id="71139.A0A059C939"/>
<dbReference type="Gene3D" id="1.10.510.10">
    <property type="entry name" value="Transferase(Phosphotransferase) domain 1"/>
    <property type="match status" value="1"/>
</dbReference>
<dbReference type="GO" id="GO:0004674">
    <property type="term" value="F:protein serine/threonine kinase activity"/>
    <property type="evidence" value="ECO:0007669"/>
    <property type="project" value="UniProtKB-KW"/>
</dbReference>
<dbReference type="GO" id="GO:0005524">
    <property type="term" value="F:ATP binding"/>
    <property type="evidence" value="ECO:0007669"/>
    <property type="project" value="UniProtKB-KW"/>
</dbReference>
<dbReference type="EMBL" id="KK198757">
    <property type="protein sequence ID" value="KCW74877.1"/>
    <property type="molecule type" value="Genomic_DNA"/>
</dbReference>
<accession>A0A059C939</accession>
<feature type="domain" description="Serine-threonine/tyrosine-protein kinase catalytic" evidence="6">
    <location>
        <begin position="1"/>
        <end position="99"/>
    </location>
</feature>
<evidence type="ECO:0000259" key="6">
    <source>
        <dbReference type="Pfam" id="PF07714"/>
    </source>
</evidence>
<keyword evidence="1" id="KW-0723">Serine/threonine-protein kinase</keyword>